<accession>A0A0M2K6V1</accession>
<dbReference type="GO" id="GO:0005524">
    <property type="term" value="F:ATP binding"/>
    <property type="evidence" value="ECO:0007669"/>
    <property type="project" value="InterPro"/>
</dbReference>
<evidence type="ECO:0000313" key="3">
    <source>
        <dbReference type="Proteomes" id="UP000034150"/>
    </source>
</evidence>
<dbReference type="GO" id="GO:0016887">
    <property type="term" value="F:ATP hydrolysis activity"/>
    <property type="evidence" value="ECO:0007669"/>
    <property type="project" value="InterPro"/>
</dbReference>
<evidence type="ECO:0000259" key="1">
    <source>
        <dbReference type="Pfam" id="PF07728"/>
    </source>
</evidence>
<dbReference type="AlphaFoldDB" id="A0A0M2K6V1"/>
<name>A0A0M2K6V1_9MYCO</name>
<dbReference type="Gene3D" id="3.40.50.300">
    <property type="entry name" value="P-loop containing nucleotide triphosphate hydrolases"/>
    <property type="match status" value="1"/>
</dbReference>
<dbReference type="EMBL" id="LAUZ02000016">
    <property type="protein sequence ID" value="KKF02914.1"/>
    <property type="molecule type" value="Genomic_DNA"/>
</dbReference>
<sequence>MADMDTTVTVIDACGMAKVPALLLSRPGKGKSSLIRGLAAAQTIPCEVVLGSQYEPAEIGGLPYLDPNGSGVQREAPAWAKRLVEAGAGIVFLDELTTVPESVQGPMLTVVLDRVVGDLQLPDAVRVVAGANPPDQAAGGYDLAPPMANRFCHISYEPTVDDWLHGMSTRWRTLPLSRAVVASTERMSATVSAVMGFIHHRPDLLDKFPQSPEERGRAYPSERSWDMLARALAYVRADDQPAIQTLAMGLVGEGAGMEFVQWLQHADLPDPEAVTADPSLVDWAHERPDRVWAVLNGVVTLAAERGTVEAFRKAWKPLGAASDAGVKDFAAAAARTLATFRPANARIPAEMRKFEALLKSAGLLSEDAA</sequence>
<dbReference type="Proteomes" id="UP000034150">
    <property type="component" value="Unassembled WGS sequence"/>
</dbReference>
<proteinExistence type="predicted"/>
<organism evidence="2 3">
    <name type="scientific">Mycolicibacterium obuense</name>
    <dbReference type="NCBI Taxonomy" id="1807"/>
    <lineage>
        <taxon>Bacteria</taxon>
        <taxon>Bacillati</taxon>
        <taxon>Actinomycetota</taxon>
        <taxon>Actinomycetes</taxon>
        <taxon>Mycobacteriales</taxon>
        <taxon>Mycobacteriaceae</taxon>
        <taxon>Mycolicibacterium</taxon>
    </lineage>
</organism>
<dbReference type="OrthoDB" id="9808317at2"/>
<evidence type="ECO:0000313" key="2">
    <source>
        <dbReference type="EMBL" id="KKF02914.1"/>
    </source>
</evidence>
<keyword evidence="3" id="KW-1185">Reference proteome</keyword>
<feature type="domain" description="ATPase dynein-related AAA" evidence="1">
    <location>
        <begin position="22"/>
        <end position="151"/>
    </location>
</feature>
<dbReference type="InterPro" id="IPR011704">
    <property type="entry name" value="ATPase_dyneun-rel_AAA"/>
</dbReference>
<dbReference type="SUPFAM" id="SSF52540">
    <property type="entry name" value="P-loop containing nucleoside triphosphate hydrolases"/>
    <property type="match status" value="1"/>
</dbReference>
<gene>
    <name evidence="2" type="ORF">WN67_05990</name>
</gene>
<reference evidence="2 3" key="1">
    <citation type="journal article" date="2015" name="Genome Announc.">
        <title>Draft Genome Sequence of Mycobacterium obuense Strain UC1, Isolated from Patient Sputum.</title>
        <authorList>
            <person name="Greninger A.L."/>
            <person name="Cunningham G."/>
            <person name="Hsu E.D."/>
            <person name="Yu J.M."/>
            <person name="Chiu C.Y."/>
            <person name="Miller S."/>
        </authorList>
    </citation>
    <scope>NUCLEOTIDE SEQUENCE [LARGE SCALE GENOMIC DNA]</scope>
    <source>
        <strain evidence="2 3">UC1</strain>
    </source>
</reference>
<dbReference type="Pfam" id="PF07728">
    <property type="entry name" value="AAA_5"/>
    <property type="match status" value="1"/>
</dbReference>
<dbReference type="InterPro" id="IPR027417">
    <property type="entry name" value="P-loop_NTPase"/>
</dbReference>
<dbReference type="PATRIC" id="fig|1807.13.peg.1919"/>
<protein>
    <submittedName>
        <fullName evidence="2">ATPase AAA</fullName>
    </submittedName>
</protein>
<comment type="caution">
    <text evidence="2">The sequence shown here is derived from an EMBL/GenBank/DDBJ whole genome shotgun (WGS) entry which is preliminary data.</text>
</comment>